<reference evidence="1" key="1">
    <citation type="journal article" date="2015" name="Nature">
        <title>Complex archaea that bridge the gap between prokaryotes and eukaryotes.</title>
        <authorList>
            <person name="Spang A."/>
            <person name="Saw J.H."/>
            <person name="Jorgensen S.L."/>
            <person name="Zaremba-Niedzwiedzka K."/>
            <person name="Martijn J."/>
            <person name="Lind A.E."/>
            <person name="van Eijk R."/>
            <person name="Schleper C."/>
            <person name="Guy L."/>
            <person name="Ettema T.J."/>
        </authorList>
    </citation>
    <scope>NUCLEOTIDE SEQUENCE</scope>
</reference>
<accession>A0A0F9DYM2</accession>
<dbReference type="AlphaFoldDB" id="A0A0F9DYM2"/>
<evidence type="ECO:0000313" key="1">
    <source>
        <dbReference type="EMBL" id="KKL16933.1"/>
    </source>
</evidence>
<comment type="caution">
    <text evidence="1">The sequence shown here is derived from an EMBL/GenBank/DDBJ whole genome shotgun (WGS) entry which is preliminary data.</text>
</comment>
<dbReference type="EMBL" id="LAZR01039467">
    <property type="protein sequence ID" value="KKL16933.1"/>
    <property type="molecule type" value="Genomic_DNA"/>
</dbReference>
<name>A0A0F9DYM2_9ZZZZ</name>
<organism evidence="1">
    <name type="scientific">marine sediment metagenome</name>
    <dbReference type="NCBI Taxonomy" id="412755"/>
    <lineage>
        <taxon>unclassified sequences</taxon>
        <taxon>metagenomes</taxon>
        <taxon>ecological metagenomes</taxon>
    </lineage>
</organism>
<protein>
    <submittedName>
        <fullName evidence="1">Uncharacterized protein</fullName>
    </submittedName>
</protein>
<sequence length="87" mass="9732">MDTTTRRCDGQGCDAAIVIDGPNKQSSEYAEWVVLVDHQMPEYAERPHYAMPPSIRHCECTLHYCPDCKAKMFATVRKPPCSSPSAT</sequence>
<gene>
    <name evidence="1" type="ORF">LCGC14_2490620</name>
</gene>
<proteinExistence type="predicted"/>